<evidence type="ECO:0000313" key="2">
    <source>
        <dbReference type="EMBL" id="CCI49483.1"/>
    </source>
</evidence>
<dbReference type="OrthoDB" id="10262326at2759"/>
<organism evidence="2 3">
    <name type="scientific">Albugo candida</name>
    <dbReference type="NCBI Taxonomy" id="65357"/>
    <lineage>
        <taxon>Eukaryota</taxon>
        <taxon>Sar</taxon>
        <taxon>Stramenopiles</taxon>
        <taxon>Oomycota</taxon>
        <taxon>Peronosporomycetes</taxon>
        <taxon>Albuginales</taxon>
        <taxon>Albuginaceae</taxon>
        <taxon>Albugo</taxon>
    </lineage>
</organism>
<proteinExistence type="predicted"/>
<name>A0A024GSG6_9STRA</name>
<sequence>MTTMILNISFLATYDVTYTNLVIQGLITASLSSSSTHQMAVTWIASFVSLVFVSSISYLAVILLIPPIAARLSLKLAGKDLCKKGTPSGDIAMYKKNFHTLSLRNV</sequence>
<accession>A0A024GSG6</accession>
<gene>
    <name evidence="2" type="ORF">BN9_108180</name>
</gene>
<keyword evidence="1" id="KW-1133">Transmembrane helix</keyword>
<dbReference type="Proteomes" id="UP000053237">
    <property type="component" value="Unassembled WGS sequence"/>
</dbReference>
<reference evidence="2 3" key="1">
    <citation type="submission" date="2012-05" db="EMBL/GenBank/DDBJ databases">
        <title>Recombination and specialization in a pathogen metapopulation.</title>
        <authorList>
            <person name="Gardiner A."/>
            <person name="Kemen E."/>
            <person name="Schultz-Larsen T."/>
            <person name="MacLean D."/>
            <person name="Van Oosterhout C."/>
            <person name="Jones J.D.G."/>
        </authorList>
    </citation>
    <scope>NUCLEOTIDE SEQUENCE [LARGE SCALE GENOMIC DNA]</scope>
    <source>
        <strain evidence="2 3">Ac Nc2</strain>
    </source>
</reference>
<dbReference type="InParanoid" id="A0A024GSG6"/>
<feature type="transmembrane region" description="Helical" evidence="1">
    <location>
        <begin position="40"/>
        <end position="65"/>
    </location>
</feature>
<evidence type="ECO:0000313" key="3">
    <source>
        <dbReference type="Proteomes" id="UP000053237"/>
    </source>
</evidence>
<keyword evidence="3" id="KW-1185">Reference proteome</keyword>
<keyword evidence="1" id="KW-0812">Transmembrane</keyword>
<protein>
    <submittedName>
        <fullName evidence="2">Uncharacterized protein</fullName>
    </submittedName>
</protein>
<dbReference type="AlphaFoldDB" id="A0A024GSG6"/>
<keyword evidence="1" id="KW-0472">Membrane</keyword>
<evidence type="ECO:0000256" key="1">
    <source>
        <dbReference type="SAM" id="Phobius"/>
    </source>
</evidence>
<comment type="caution">
    <text evidence="2">The sequence shown here is derived from an EMBL/GenBank/DDBJ whole genome shotgun (WGS) entry which is preliminary data.</text>
</comment>
<dbReference type="EMBL" id="CAIX01000303">
    <property type="protein sequence ID" value="CCI49483.1"/>
    <property type="molecule type" value="Genomic_DNA"/>
</dbReference>